<dbReference type="PRINTS" id="PR01415">
    <property type="entry name" value="ANKYRIN"/>
</dbReference>
<evidence type="ECO:0000256" key="1">
    <source>
        <dbReference type="ARBA" id="ARBA00022737"/>
    </source>
</evidence>
<sequence length="1027" mass="112897">MSRKAPRVDAAAWDRYKEEIISFYRKSSLKETMVKMNETHGFQASENQYRAKLKVWKIGKHATPNVWVFIDGRLKKRTRAGKKTDVLLYGELQPPRKVAKEIARNVTLVDSLQDLSDVLLTALRFKRLALSALLTAALYERSIHIQLYEMFRWYNISPCSEPMLQSLSSDLTKYLANKRFNDLLEYWGTDHTSIRDLADFQPMELAQVAQGVLLMVHILLYEASNIHDQLEPSQAVFILQEHFPSAFKDISDLRTSSSQILRRKFLAAAVAKGDIAWTQSLLKQGVLPYSNVHFLDIALAAKKGPMIDLLWRAGFAHHVSFRDLDNLETDVGFIVLCNLLKSGVTGSTQLNMVENEYSTLAGLYCGFALVEASSKGRTIQVTVLMNLYGNAIDRRWLGVALRGAARFRHFETAEHLINSGADMHSSGGFGLPTLLNLEPGSLWQGMTPIQIAASNNDTDLVKLLLYHGAKADSFRTGSPPCLSDLTPLQYAAQNCNFDMVRVLLDAGSHPDSGEDVTQGDTPLQMSLRRDDERIYGLLWSSGADVNSWPASTNGRTAIQAAAGTGNIPVAQMLIQKGAFLNAAPGVYKVMTTLQAAAFGGHSAMVELLLANGADINARPARLAGMTALQAAAAGGNHEIVKNLITYGADLKAHTAYVYGKTPLEAAVPHRDLAILETLITHGAEVDTVHSFYLFHRGAKANVHIMGDNGCSCDTALEWAIKNNDYPMVQLLLENDAVANITSTDFSRRVLCHSLSEGNDVAIVKVLLQYDPHPEITFGDGRPFKLAIYRSYPHLEIYKLLLKRIAVSSKQVWMSLAESVWRYIPVRHLLKRMDNALLIDIIDLLLEACADIAGCIQPTTACLQGALRQGDEELAEYLLSRGAHADGPATQRFGTPLQEAVAQGCSNIIPKLLQGGADVNAAPCLDGQNSMTALQAAVDKGLLNVVRILLEAGADVTACHNGRTAIQFAARKGRIDMVALLLKWLPIEANLLSTCETAASIAESENYVELAEWLRGYPTLRGCETMEL</sequence>
<dbReference type="STRING" id="1036612.A0A1L9T209"/>
<feature type="repeat" description="ANK" evidence="3">
    <location>
        <begin position="623"/>
        <end position="655"/>
    </location>
</feature>
<dbReference type="PANTHER" id="PTHR24123">
    <property type="entry name" value="ANKYRIN REPEAT-CONTAINING"/>
    <property type="match status" value="1"/>
</dbReference>
<keyword evidence="1" id="KW-0677">Repeat</keyword>
<keyword evidence="2 3" id="KW-0040">ANK repeat</keyword>
<dbReference type="Gene3D" id="1.25.40.20">
    <property type="entry name" value="Ankyrin repeat-containing domain"/>
    <property type="match status" value="3"/>
</dbReference>
<dbReference type="GeneID" id="63769080"/>
<feature type="repeat" description="ANK" evidence="3">
    <location>
        <begin position="960"/>
        <end position="982"/>
    </location>
</feature>
<evidence type="ECO:0000313" key="5">
    <source>
        <dbReference type="EMBL" id="OJJ53494.1"/>
    </source>
</evidence>
<evidence type="ECO:0000256" key="3">
    <source>
        <dbReference type="PROSITE-ProRule" id="PRU00023"/>
    </source>
</evidence>
<feature type="repeat" description="ANK" evidence="3">
    <location>
        <begin position="483"/>
        <end position="515"/>
    </location>
</feature>
<protein>
    <recommendedName>
        <fullName evidence="4">Clr5 domain-containing protein</fullName>
    </recommendedName>
</protein>
<dbReference type="InterPro" id="IPR051165">
    <property type="entry name" value="Multifunctional_ANK_Repeat"/>
</dbReference>
<proteinExistence type="predicted"/>
<dbReference type="VEuPathDB" id="FungiDB:ASPSYDRAFT_94695"/>
<accession>A0A1L9T209</accession>
<dbReference type="Proteomes" id="UP000184356">
    <property type="component" value="Unassembled WGS sequence"/>
</dbReference>
<dbReference type="Pfam" id="PF00023">
    <property type="entry name" value="Ank"/>
    <property type="match status" value="2"/>
</dbReference>
<organism evidence="5 6">
    <name type="scientific">Aspergillus sydowii CBS 593.65</name>
    <dbReference type="NCBI Taxonomy" id="1036612"/>
    <lineage>
        <taxon>Eukaryota</taxon>
        <taxon>Fungi</taxon>
        <taxon>Dikarya</taxon>
        <taxon>Ascomycota</taxon>
        <taxon>Pezizomycotina</taxon>
        <taxon>Eurotiomycetes</taxon>
        <taxon>Eurotiomycetidae</taxon>
        <taxon>Eurotiales</taxon>
        <taxon>Aspergillaceae</taxon>
        <taxon>Aspergillus</taxon>
        <taxon>Aspergillus subgen. Nidulantes</taxon>
    </lineage>
</organism>
<dbReference type="InterPro" id="IPR036770">
    <property type="entry name" value="Ankyrin_rpt-contain_sf"/>
</dbReference>
<reference evidence="6" key="1">
    <citation type="journal article" date="2017" name="Genome Biol.">
        <title>Comparative genomics reveals high biological diversity and specific adaptations in the industrially and medically important fungal genus Aspergillus.</title>
        <authorList>
            <person name="de Vries R.P."/>
            <person name="Riley R."/>
            <person name="Wiebenga A."/>
            <person name="Aguilar-Osorio G."/>
            <person name="Amillis S."/>
            <person name="Uchima C.A."/>
            <person name="Anderluh G."/>
            <person name="Asadollahi M."/>
            <person name="Askin M."/>
            <person name="Barry K."/>
            <person name="Battaglia E."/>
            <person name="Bayram O."/>
            <person name="Benocci T."/>
            <person name="Braus-Stromeyer S.A."/>
            <person name="Caldana C."/>
            <person name="Canovas D."/>
            <person name="Cerqueira G.C."/>
            <person name="Chen F."/>
            <person name="Chen W."/>
            <person name="Choi C."/>
            <person name="Clum A."/>
            <person name="Dos Santos R.A."/>
            <person name="Damasio A.R."/>
            <person name="Diallinas G."/>
            <person name="Emri T."/>
            <person name="Fekete E."/>
            <person name="Flipphi M."/>
            <person name="Freyberg S."/>
            <person name="Gallo A."/>
            <person name="Gournas C."/>
            <person name="Habgood R."/>
            <person name="Hainaut M."/>
            <person name="Harispe M.L."/>
            <person name="Henrissat B."/>
            <person name="Hilden K.S."/>
            <person name="Hope R."/>
            <person name="Hossain A."/>
            <person name="Karabika E."/>
            <person name="Karaffa L."/>
            <person name="Karanyi Z."/>
            <person name="Krasevec N."/>
            <person name="Kuo A."/>
            <person name="Kusch H."/>
            <person name="LaButti K."/>
            <person name="Lagendijk E.L."/>
            <person name="Lapidus A."/>
            <person name="Levasseur A."/>
            <person name="Lindquist E."/>
            <person name="Lipzen A."/>
            <person name="Logrieco A.F."/>
            <person name="MacCabe A."/>
            <person name="Maekelae M.R."/>
            <person name="Malavazi I."/>
            <person name="Melin P."/>
            <person name="Meyer V."/>
            <person name="Mielnichuk N."/>
            <person name="Miskei M."/>
            <person name="Molnar A.P."/>
            <person name="Mule G."/>
            <person name="Ngan C.Y."/>
            <person name="Orejas M."/>
            <person name="Orosz E."/>
            <person name="Ouedraogo J.P."/>
            <person name="Overkamp K.M."/>
            <person name="Park H.-S."/>
            <person name="Perrone G."/>
            <person name="Piumi F."/>
            <person name="Punt P.J."/>
            <person name="Ram A.F."/>
            <person name="Ramon A."/>
            <person name="Rauscher S."/>
            <person name="Record E."/>
            <person name="Riano-Pachon D.M."/>
            <person name="Robert V."/>
            <person name="Roehrig J."/>
            <person name="Ruller R."/>
            <person name="Salamov A."/>
            <person name="Salih N.S."/>
            <person name="Samson R.A."/>
            <person name="Sandor E."/>
            <person name="Sanguinetti M."/>
            <person name="Schuetze T."/>
            <person name="Sepcic K."/>
            <person name="Shelest E."/>
            <person name="Sherlock G."/>
            <person name="Sophianopoulou V."/>
            <person name="Squina F.M."/>
            <person name="Sun H."/>
            <person name="Susca A."/>
            <person name="Todd R.B."/>
            <person name="Tsang A."/>
            <person name="Unkles S.E."/>
            <person name="van de Wiele N."/>
            <person name="van Rossen-Uffink D."/>
            <person name="Oliveira J.V."/>
            <person name="Vesth T.C."/>
            <person name="Visser J."/>
            <person name="Yu J.-H."/>
            <person name="Zhou M."/>
            <person name="Andersen M.R."/>
            <person name="Archer D.B."/>
            <person name="Baker S.E."/>
            <person name="Benoit I."/>
            <person name="Brakhage A.A."/>
            <person name="Braus G.H."/>
            <person name="Fischer R."/>
            <person name="Frisvad J.C."/>
            <person name="Goldman G.H."/>
            <person name="Houbraken J."/>
            <person name="Oakley B."/>
            <person name="Pocsi I."/>
            <person name="Scazzocchio C."/>
            <person name="Seiboth B."/>
            <person name="vanKuyk P.A."/>
            <person name="Wortman J."/>
            <person name="Dyer P.S."/>
            <person name="Grigoriev I.V."/>
        </authorList>
    </citation>
    <scope>NUCLEOTIDE SEQUENCE [LARGE SCALE GENOMIC DNA]</scope>
    <source>
        <strain evidence="6">CBS 593.65</strain>
    </source>
</reference>
<evidence type="ECO:0000259" key="4">
    <source>
        <dbReference type="Pfam" id="PF14420"/>
    </source>
</evidence>
<keyword evidence="6" id="KW-1185">Reference proteome</keyword>
<name>A0A1L9T209_9EURO</name>
<dbReference type="RefSeq" id="XP_040697300.1">
    <property type="nucleotide sequence ID" value="XM_040853007.1"/>
</dbReference>
<feature type="repeat" description="ANK" evidence="3">
    <location>
        <begin position="444"/>
        <end position="476"/>
    </location>
</feature>
<dbReference type="InterPro" id="IPR025676">
    <property type="entry name" value="Clr5_dom"/>
</dbReference>
<dbReference type="PROSITE" id="PS50297">
    <property type="entry name" value="ANK_REP_REGION"/>
    <property type="match status" value="10"/>
</dbReference>
<dbReference type="PANTHER" id="PTHR24123:SF33">
    <property type="entry name" value="PROTEIN HOS4"/>
    <property type="match status" value="1"/>
</dbReference>
<dbReference type="InterPro" id="IPR002110">
    <property type="entry name" value="Ankyrin_rpt"/>
</dbReference>
<evidence type="ECO:0000313" key="6">
    <source>
        <dbReference type="Proteomes" id="UP000184356"/>
    </source>
</evidence>
<dbReference type="SMART" id="SM00248">
    <property type="entry name" value="ANK"/>
    <property type="match status" value="14"/>
</dbReference>
<feature type="domain" description="Clr5" evidence="4">
    <location>
        <begin position="11"/>
        <end position="60"/>
    </location>
</feature>
<feature type="repeat" description="ANK" evidence="3">
    <location>
        <begin position="518"/>
        <end position="550"/>
    </location>
</feature>
<feature type="repeat" description="ANK" evidence="3">
    <location>
        <begin position="891"/>
        <end position="923"/>
    </location>
</feature>
<dbReference type="AlphaFoldDB" id="A0A1L9T209"/>
<feature type="repeat" description="ANK" evidence="3">
    <location>
        <begin position="588"/>
        <end position="620"/>
    </location>
</feature>
<evidence type="ECO:0000256" key="2">
    <source>
        <dbReference type="ARBA" id="ARBA00023043"/>
    </source>
</evidence>
<feature type="repeat" description="ANK" evidence="3">
    <location>
        <begin position="658"/>
        <end position="690"/>
    </location>
</feature>
<feature type="repeat" description="ANK" evidence="3">
    <location>
        <begin position="928"/>
        <end position="960"/>
    </location>
</feature>
<dbReference type="SUPFAM" id="SSF48403">
    <property type="entry name" value="Ankyrin repeat"/>
    <property type="match status" value="2"/>
</dbReference>
<dbReference type="EMBL" id="KV878597">
    <property type="protein sequence ID" value="OJJ53494.1"/>
    <property type="molecule type" value="Genomic_DNA"/>
</dbReference>
<dbReference type="Pfam" id="PF12796">
    <property type="entry name" value="Ank_2"/>
    <property type="match status" value="3"/>
</dbReference>
<feature type="repeat" description="ANK" evidence="3">
    <location>
        <begin position="553"/>
        <end position="585"/>
    </location>
</feature>
<dbReference type="OrthoDB" id="194358at2759"/>
<dbReference type="Pfam" id="PF14420">
    <property type="entry name" value="Clr5"/>
    <property type="match status" value="1"/>
</dbReference>
<gene>
    <name evidence="5" type="ORF">ASPSYDRAFT_94695</name>
</gene>
<dbReference type="PROSITE" id="PS50088">
    <property type="entry name" value="ANK_REPEAT"/>
    <property type="match status" value="10"/>
</dbReference>